<feature type="chain" id="PRO_5016607436" evidence="10">
    <location>
        <begin position="23"/>
        <end position="392"/>
    </location>
</feature>
<name>A0A379DJB5_9PORP</name>
<dbReference type="InterPro" id="IPR011250">
    <property type="entry name" value="OMP/PagP_B-barrel"/>
</dbReference>
<dbReference type="PRINTS" id="PR01021">
    <property type="entry name" value="OMPADOMAIN"/>
</dbReference>
<dbReference type="InterPro" id="IPR006665">
    <property type="entry name" value="OmpA-like"/>
</dbReference>
<keyword evidence="5" id="KW-0406">Ion transport</keyword>
<gene>
    <name evidence="12" type="primary">ompA</name>
    <name evidence="12" type="ORF">NCTC13100_01645</name>
</gene>
<keyword evidence="6" id="KW-0626">Porin</keyword>
<dbReference type="PANTHER" id="PTHR30329:SF21">
    <property type="entry name" value="LIPOPROTEIN YIAD-RELATED"/>
    <property type="match status" value="1"/>
</dbReference>
<dbReference type="RefSeq" id="WP_018360347.1">
    <property type="nucleotide sequence ID" value="NZ_UGTI01000001.1"/>
</dbReference>
<keyword evidence="4" id="KW-0812">Transmembrane</keyword>
<dbReference type="GO" id="GO:0006811">
    <property type="term" value="P:monoatomic ion transport"/>
    <property type="evidence" value="ECO:0007669"/>
    <property type="project" value="UniProtKB-KW"/>
</dbReference>
<dbReference type="GO" id="GO:0046930">
    <property type="term" value="C:pore complex"/>
    <property type="evidence" value="ECO:0007669"/>
    <property type="project" value="UniProtKB-KW"/>
</dbReference>
<keyword evidence="10" id="KW-0732">Signal</keyword>
<evidence type="ECO:0000256" key="2">
    <source>
        <dbReference type="ARBA" id="ARBA00022448"/>
    </source>
</evidence>
<dbReference type="SUPFAM" id="SSF103088">
    <property type="entry name" value="OmpA-like"/>
    <property type="match status" value="1"/>
</dbReference>
<sequence>MRIQHKLCAIALASFIGIFSGAAQNKGQIADEPRTSKAWEIGIGGSLINLDRISITGFQSLPDKYLYNLKVHHLMGGVNLYAARELNPWFYLDLQGTMGIAKNNEQNAGSKHHFLYMGGLGLQFRLSPLFRSRYVEPYLRVGVNYLHKDFKTTYSGVFKDDPTGQAHWESNDTWNPDGRSKDKDNFIPLSFGAGVNAWLNNSLGLGLQGEYLMPVEKGLPRFAQISLRVMWRIGGKDKRPAPVYHEVEVPVEKLVERVVEKEVKIPVEKSIYDLFNNINFEFDKYTFTPETEEVLDQIATILTHFKGNHFLITGFTDAKGTNTYNLQLSRKRAEAVVNALVKRGTPQEMLKWRGVGKKAVSMPASEADNIRRGDRKVTIEKVDIMEYWNKLP</sequence>
<evidence type="ECO:0000256" key="6">
    <source>
        <dbReference type="ARBA" id="ARBA00023114"/>
    </source>
</evidence>
<evidence type="ECO:0000256" key="5">
    <source>
        <dbReference type="ARBA" id="ARBA00023065"/>
    </source>
</evidence>
<evidence type="ECO:0000256" key="7">
    <source>
        <dbReference type="ARBA" id="ARBA00023136"/>
    </source>
</evidence>
<dbReference type="CDD" id="cd07185">
    <property type="entry name" value="OmpA_C-like"/>
    <property type="match status" value="1"/>
</dbReference>
<comment type="subcellular location">
    <subcellularLocation>
        <location evidence="1">Cell outer membrane</location>
        <topology evidence="1">Multi-pass membrane protein</topology>
    </subcellularLocation>
</comment>
<keyword evidence="2" id="KW-0813">Transport</keyword>
<accession>A0A379DJB5</accession>
<keyword evidence="8" id="KW-0998">Cell outer membrane</keyword>
<evidence type="ECO:0000256" key="10">
    <source>
        <dbReference type="SAM" id="SignalP"/>
    </source>
</evidence>
<dbReference type="InterPro" id="IPR006664">
    <property type="entry name" value="OMP_bac"/>
</dbReference>
<evidence type="ECO:0000256" key="1">
    <source>
        <dbReference type="ARBA" id="ARBA00004571"/>
    </source>
</evidence>
<evidence type="ECO:0000313" key="13">
    <source>
        <dbReference type="Proteomes" id="UP000254263"/>
    </source>
</evidence>
<organism evidence="12 13">
    <name type="scientific">Porphyromonas macacae</name>
    <dbReference type="NCBI Taxonomy" id="28115"/>
    <lineage>
        <taxon>Bacteria</taxon>
        <taxon>Pseudomonadati</taxon>
        <taxon>Bacteroidota</taxon>
        <taxon>Bacteroidia</taxon>
        <taxon>Bacteroidales</taxon>
        <taxon>Porphyromonadaceae</taxon>
        <taxon>Porphyromonas</taxon>
    </lineage>
</organism>
<dbReference type="Gene3D" id="3.30.1330.60">
    <property type="entry name" value="OmpA-like domain"/>
    <property type="match status" value="1"/>
</dbReference>
<dbReference type="EMBL" id="UGTI01000001">
    <property type="protein sequence ID" value="SUB78469.1"/>
    <property type="molecule type" value="Genomic_DNA"/>
</dbReference>
<evidence type="ECO:0000259" key="11">
    <source>
        <dbReference type="PROSITE" id="PS51123"/>
    </source>
</evidence>
<dbReference type="GO" id="GO:0015288">
    <property type="term" value="F:porin activity"/>
    <property type="evidence" value="ECO:0007669"/>
    <property type="project" value="UniProtKB-KW"/>
</dbReference>
<keyword evidence="3" id="KW-1134">Transmembrane beta strand</keyword>
<dbReference type="SUPFAM" id="SSF56925">
    <property type="entry name" value="OMPA-like"/>
    <property type="match status" value="1"/>
</dbReference>
<dbReference type="Proteomes" id="UP000254263">
    <property type="component" value="Unassembled WGS sequence"/>
</dbReference>
<reference evidence="12 13" key="1">
    <citation type="submission" date="2018-06" db="EMBL/GenBank/DDBJ databases">
        <authorList>
            <consortium name="Pathogen Informatics"/>
            <person name="Doyle S."/>
        </authorList>
    </citation>
    <scope>NUCLEOTIDE SEQUENCE [LARGE SCALE GENOMIC DNA]</scope>
    <source>
        <strain evidence="12 13">NCTC13100</strain>
    </source>
</reference>
<dbReference type="GO" id="GO:0009279">
    <property type="term" value="C:cell outer membrane"/>
    <property type="evidence" value="ECO:0007669"/>
    <property type="project" value="UniProtKB-SubCell"/>
</dbReference>
<dbReference type="Gene3D" id="2.40.160.20">
    <property type="match status" value="1"/>
</dbReference>
<keyword evidence="7 9" id="KW-0472">Membrane</keyword>
<dbReference type="AlphaFoldDB" id="A0A379DJB5"/>
<dbReference type="PANTHER" id="PTHR30329">
    <property type="entry name" value="STATOR ELEMENT OF FLAGELLAR MOTOR COMPLEX"/>
    <property type="match status" value="1"/>
</dbReference>
<dbReference type="InterPro" id="IPR036737">
    <property type="entry name" value="OmpA-like_sf"/>
</dbReference>
<dbReference type="PROSITE" id="PS51123">
    <property type="entry name" value="OMPA_2"/>
    <property type="match status" value="1"/>
</dbReference>
<evidence type="ECO:0000256" key="9">
    <source>
        <dbReference type="PROSITE-ProRule" id="PRU00473"/>
    </source>
</evidence>
<protein>
    <submittedName>
        <fullName evidence="12">Outer membrane protein II</fullName>
    </submittedName>
</protein>
<evidence type="ECO:0000256" key="8">
    <source>
        <dbReference type="ARBA" id="ARBA00023237"/>
    </source>
</evidence>
<evidence type="ECO:0000313" key="12">
    <source>
        <dbReference type="EMBL" id="SUB78469.1"/>
    </source>
</evidence>
<evidence type="ECO:0000256" key="3">
    <source>
        <dbReference type="ARBA" id="ARBA00022452"/>
    </source>
</evidence>
<feature type="domain" description="OmpA-like" evidence="11">
    <location>
        <begin position="267"/>
        <end position="385"/>
    </location>
</feature>
<evidence type="ECO:0000256" key="4">
    <source>
        <dbReference type="ARBA" id="ARBA00022692"/>
    </source>
</evidence>
<dbReference type="Pfam" id="PF00691">
    <property type="entry name" value="OmpA"/>
    <property type="match status" value="1"/>
</dbReference>
<feature type="signal peptide" evidence="10">
    <location>
        <begin position="1"/>
        <end position="22"/>
    </location>
</feature>
<proteinExistence type="predicted"/>
<dbReference type="InterPro" id="IPR050330">
    <property type="entry name" value="Bact_OuterMem_StrucFunc"/>
</dbReference>